<gene>
    <name evidence="3" type="ORF">AWB66_05946</name>
</gene>
<accession>A0A158KD05</accession>
<dbReference type="NCBIfam" id="TIGR01552">
    <property type="entry name" value="phd_fam"/>
    <property type="match status" value="1"/>
</dbReference>
<evidence type="ECO:0000313" key="4">
    <source>
        <dbReference type="Proteomes" id="UP000054717"/>
    </source>
</evidence>
<proteinExistence type="inferred from homology"/>
<evidence type="ECO:0000256" key="1">
    <source>
        <dbReference type="ARBA" id="ARBA00009981"/>
    </source>
</evidence>
<reference evidence="3" key="1">
    <citation type="submission" date="2016-01" db="EMBL/GenBank/DDBJ databases">
        <authorList>
            <person name="Peeters Charlotte."/>
        </authorList>
    </citation>
    <scope>NUCLEOTIDE SEQUENCE</scope>
    <source>
        <strain evidence="3">LMG 22936</strain>
    </source>
</reference>
<evidence type="ECO:0000313" key="3">
    <source>
        <dbReference type="EMBL" id="SAL78934.1"/>
    </source>
</evidence>
<comment type="function">
    <text evidence="2">Antitoxin component of a type II toxin-antitoxin (TA) system.</text>
</comment>
<dbReference type="SUPFAM" id="SSF143120">
    <property type="entry name" value="YefM-like"/>
    <property type="match status" value="1"/>
</dbReference>
<dbReference type="Proteomes" id="UP000054717">
    <property type="component" value="Unassembled WGS sequence"/>
</dbReference>
<dbReference type="EMBL" id="FCNZ02000046">
    <property type="protein sequence ID" value="SAL78934.1"/>
    <property type="molecule type" value="Genomic_DNA"/>
</dbReference>
<keyword evidence="4" id="KW-1185">Reference proteome</keyword>
<dbReference type="Pfam" id="PF02604">
    <property type="entry name" value="PhdYeFM_antitox"/>
    <property type="match status" value="1"/>
</dbReference>
<comment type="similarity">
    <text evidence="1 2">Belongs to the phD/YefM antitoxin family.</text>
</comment>
<name>A0A158KD05_9BURK</name>
<dbReference type="STRING" id="326475.AWB66_05946"/>
<sequence>MTLKTFSSREFNQFVSDAKRAANEGPVLITDRGEPAYALLSIKDYYKLAGNQLSLADALAQRDDDADFDFDAPTLDVTFKAADLP</sequence>
<dbReference type="InterPro" id="IPR036165">
    <property type="entry name" value="YefM-like_sf"/>
</dbReference>
<dbReference type="InterPro" id="IPR006442">
    <property type="entry name" value="Antitoxin_Phd/YefM"/>
</dbReference>
<organism evidence="3 4">
    <name type="scientific">Caballeronia telluris</name>
    <dbReference type="NCBI Taxonomy" id="326475"/>
    <lineage>
        <taxon>Bacteria</taxon>
        <taxon>Pseudomonadati</taxon>
        <taxon>Pseudomonadota</taxon>
        <taxon>Betaproteobacteria</taxon>
        <taxon>Burkholderiales</taxon>
        <taxon>Burkholderiaceae</taxon>
        <taxon>Caballeronia</taxon>
    </lineage>
</organism>
<dbReference type="Gene3D" id="3.40.1620.10">
    <property type="entry name" value="YefM-like domain"/>
    <property type="match status" value="1"/>
</dbReference>
<protein>
    <recommendedName>
        <fullName evidence="2">Antitoxin</fullName>
    </recommendedName>
</protein>
<dbReference type="RefSeq" id="WP_087633648.1">
    <property type="nucleotide sequence ID" value="NZ_FCNZ02000046.1"/>
</dbReference>
<dbReference type="AlphaFoldDB" id="A0A158KD05"/>
<comment type="caution">
    <text evidence="3">The sequence shown here is derived from an EMBL/GenBank/DDBJ whole genome shotgun (WGS) entry which is preliminary data.</text>
</comment>
<evidence type="ECO:0000256" key="2">
    <source>
        <dbReference type="RuleBase" id="RU362080"/>
    </source>
</evidence>